<evidence type="ECO:0000313" key="1">
    <source>
        <dbReference type="EMBL" id="ACR41317.1"/>
    </source>
</evidence>
<dbReference type="GeneID" id="7941492"/>
<dbReference type="EMBL" id="CP001402">
    <property type="protein sequence ID" value="ACR41317.1"/>
    <property type="molecule type" value="Genomic_DNA"/>
</dbReference>
<dbReference type="RefSeq" id="WP_012735664.1">
    <property type="nucleotide sequence ID" value="NC_012726.1"/>
</dbReference>
<sequence length="60" mass="6719">MNDPKFLNSLPKLIIVSELLNIEIDTNNLEKLVKASNDIAVDLSIGITKGENLVMIKLRR</sequence>
<dbReference type="Proteomes" id="UP000001479">
    <property type="component" value="Chromosome"/>
</dbReference>
<proteinExistence type="predicted"/>
<protein>
    <submittedName>
        <fullName evidence="1">Uncharacterized protein</fullName>
    </submittedName>
</protein>
<gene>
    <name evidence="1" type="ordered locus">M164_0700</name>
</gene>
<dbReference type="KEGG" id="sid:M164_0700"/>
<reference evidence="1 2" key="1">
    <citation type="journal article" date="2009" name="Proc. Natl. Acad. Sci. U.S.A.">
        <title>Biogeography of the Sulfolobus islandicus pan-genome.</title>
        <authorList>
            <person name="Reno M.L."/>
            <person name="Held N.L."/>
            <person name="Fields C.J."/>
            <person name="Burke P.V."/>
            <person name="Whitaker R.J."/>
        </authorList>
    </citation>
    <scope>NUCLEOTIDE SEQUENCE [LARGE SCALE GENOMIC DNA]</scope>
    <source>
        <strain evidence="2">M.16.4 / Kamchatka #3</strain>
    </source>
</reference>
<dbReference type="AlphaFoldDB" id="C4KFA1"/>
<accession>C4KFA1</accession>
<dbReference type="HOGENOM" id="CLU_3075528_0_0_2"/>
<evidence type="ECO:0000313" key="2">
    <source>
        <dbReference type="Proteomes" id="UP000001479"/>
    </source>
</evidence>
<organism evidence="1 2">
    <name type="scientific">Saccharolobus islandicus (strain M.16.4 / Kamchatka #3)</name>
    <name type="common">Sulfolobus islandicus</name>
    <dbReference type="NCBI Taxonomy" id="426118"/>
    <lineage>
        <taxon>Archaea</taxon>
        <taxon>Thermoproteota</taxon>
        <taxon>Thermoprotei</taxon>
        <taxon>Sulfolobales</taxon>
        <taxon>Sulfolobaceae</taxon>
        <taxon>Saccharolobus</taxon>
    </lineage>
</organism>
<name>C4KFA1_SACI6</name>